<dbReference type="PANTHER" id="PTHR43401:SF2">
    <property type="entry name" value="L-THREONINE 3-DEHYDROGENASE"/>
    <property type="match status" value="1"/>
</dbReference>
<dbReference type="Gene3D" id="3.90.180.10">
    <property type="entry name" value="Medium-chain alcohol dehydrogenases, catalytic domain"/>
    <property type="match status" value="1"/>
</dbReference>
<organism evidence="3 4">
    <name type="scientific">Lepraria neglecta</name>
    <dbReference type="NCBI Taxonomy" id="209136"/>
    <lineage>
        <taxon>Eukaryota</taxon>
        <taxon>Fungi</taxon>
        <taxon>Dikarya</taxon>
        <taxon>Ascomycota</taxon>
        <taxon>Pezizomycotina</taxon>
        <taxon>Lecanoromycetes</taxon>
        <taxon>OSLEUM clade</taxon>
        <taxon>Lecanoromycetidae</taxon>
        <taxon>Lecanorales</taxon>
        <taxon>Lecanorineae</taxon>
        <taxon>Stereocaulaceae</taxon>
        <taxon>Lepraria</taxon>
    </lineage>
</organism>
<name>A0AAE0DI91_9LECA</name>
<dbReference type="PANTHER" id="PTHR43401">
    <property type="entry name" value="L-THREONINE 3-DEHYDROGENASE"/>
    <property type="match status" value="1"/>
</dbReference>
<dbReference type="InterPro" id="IPR013154">
    <property type="entry name" value="ADH-like_N"/>
</dbReference>
<evidence type="ECO:0000313" key="4">
    <source>
        <dbReference type="Proteomes" id="UP001276659"/>
    </source>
</evidence>
<dbReference type="Proteomes" id="UP001276659">
    <property type="component" value="Unassembled WGS sequence"/>
</dbReference>
<comment type="caution">
    <text evidence="3">The sequence shown here is derived from an EMBL/GenBank/DDBJ whole genome shotgun (WGS) entry which is preliminary data.</text>
</comment>
<reference evidence="3" key="1">
    <citation type="submission" date="2022-11" db="EMBL/GenBank/DDBJ databases">
        <title>Chromosomal genome sequence assembly and mating type (MAT) locus characterization of the leprose asexual lichenized fungus Lepraria neglecta (Nyl.) Erichsen.</title>
        <authorList>
            <person name="Allen J.L."/>
            <person name="Pfeffer B."/>
        </authorList>
    </citation>
    <scope>NUCLEOTIDE SEQUENCE</scope>
    <source>
        <strain evidence="3">Allen 5258</strain>
    </source>
</reference>
<dbReference type="InterPro" id="IPR050129">
    <property type="entry name" value="Zn_alcohol_dh"/>
</dbReference>
<dbReference type="InterPro" id="IPR036291">
    <property type="entry name" value="NAD(P)-bd_dom_sf"/>
</dbReference>
<keyword evidence="1" id="KW-0560">Oxidoreductase</keyword>
<evidence type="ECO:0000256" key="1">
    <source>
        <dbReference type="ARBA" id="ARBA00023002"/>
    </source>
</evidence>
<dbReference type="GO" id="GO:0016491">
    <property type="term" value="F:oxidoreductase activity"/>
    <property type="evidence" value="ECO:0007669"/>
    <property type="project" value="UniProtKB-KW"/>
</dbReference>
<protein>
    <recommendedName>
        <fullName evidence="2">Alcohol dehydrogenase-like N-terminal domain-containing protein</fullName>
    </recommendedName>
</protein>
<dbReference type="Pfam" id="PF08240">
    <property type="entry name" value="ADH_N"/>
    <property type="match status" value="1"/>
</dbReference>
<gene>
    <name evidence="3" type="ORF">OEA41_004444</name>
</gene>
<feature type="domain" description="Alcohol dehydrogenase-like N-terminal" evidence="2">
    <location>
        <begin position="60"/>
        <end position="152"/>
    </location>
</feature>
<dbReference type="CDD" id="cd05188">
    <property type="entry name" value="MDR"/>
    <property type="match status" value="1"/>
</dbReference>
<dbReference type="SUPFAM" id="SSF50129">
    <property type="entry name" value="GroES-like"/>
    <property type="match status" value="1"/>
</dbReference>
<sequence>MSVSMNALVLHGPGDFRHERVGKPEASAGSVVVRVIAAPIWDYVGNEHDRLTNPQSEVLDGSLPFPHAYPLIFGTCCVGRIDEVGPDVAALQPGQLVFCDHIVYLRDAPEKRIVLGYHGGHSKEELKFSSSHYKDGCFAEYARFPTENVHVVNEQRIAQRGVTPAQLGEISSVMSAVGAANSIHVRPGETVLVMPGTGFFSSSAIVAALGLGANVVVTSRSKDTLDALIEHFGEDGKRITPLVLTGDVTADAEALRAATPDDKGADAYIDFSSPEMAWGTHLEAGLRALKRFGNVPLPYLTIRANSISLIGSFAQNRQDVEFTIRLIEAGNLKLRKDVAGAFGLQEIDKALRFAKEAPGWGKMVVITP</sequence>
<evidence type="ECO:0000313" key="3">
    <source>
        <dbReference type="EMBL" id="KAK3167998.1"/>
    </source>
</evidence>
<proteinExistence type="predicted"/>
<keyword evidence="4" id="KW-1185">Reference proteome</keyword>
<dbReference type="EMBL" id="JASNWA010000010">
    <property type="protein sequence ID" value="KAK3167998.1"/>
    <property type="molecule type" value="Genomic_DNA"/>
</dbReference>
<evidence type="ECO:0000259" key="2">
    <source>
        <dbReference type="Pfam" id="PF08240"/>
    </source>
</evidence>
<dbReference type="AlphaFoldDB" id="A0AAE0DI91"/>
<dbReference type="InterPro" id="IPR011032">
    <property type="entry name" value="GroES-like_sf"/>
</dbReference>
<accession>A0AAE0DI91</accession>
<dbReference type="SUPFAM" id="SSF51735">
    <property type="entry name" value="NAD(P)-binding Rossmann-fold domains"/>
    <property type="match status" value="1"/>
</dbReference>